<dbReference type="AlphaFoldDB" id="A0A8S1F8M4"/>
<dbReference type="Proteomes" id="UP000494206">
    <property type="component" value="Unassembled WGS sequence"/>
</dbReference>
<proteinExistence type="predicted"/>
<dbReference type="InterPro" id="IPR008468">
    <property type="entry name" value="DMAP1"/>
</dbReference>
<sequence>MLKNMLLSQRLPYPKDPTYLTAKMIGDVQSLLRGGEKTDKESPLISGMKILNKKTVKPSTSSSKRPEGMARELYNLISNKDLSAVMPTDMRKTYQNPKFKMGFRAVRKYKWVPFTNEGRSDGLQLYHWQRVDKINQNEPYPFAKLNKVIDIPTYTDEVYEEYLKCKSWSREETDYLFEVCRQFDIRWPIVLDRYDMKKFGVTRSMEDLKDRFYSILYELALIQDPNSTPVAYDADHEKRRKEQLCKQWDRTKEQLKEEEELMAEMRRIEQRKKERERKAHDLQKLINMSEQPASPSTMGNSSANAMAKKKSAFRIKTGSVSSSSHAVFNPLDISVTALRFSEFKSSGAHLRSQEMKLPTNIGQKKLKNIEIVLEKSNMEMNPFGHEDIMKIYNDFRSQIMLLQELKSALQTAEFELESLRSRMQENGKDFEIEPKMRVSNLVEGGLDISMIGSEGCPQTIRRITSYIDVNQKDIVSMASRKRKIPSAVLTPVPSDMKRRRF</sequence>
<evidence type="ECO:0000256" key="7">
    <source>
        <dbReference type="SAM" id="Coils"/>
    </source>
</evidence>
<dbReference type="GO" id="GO:0006281">
    <property type="term" value="P:DNA repair"/>
    <property type="evidence" value="ECO:0007669"/>
    <property type="project" value="InterPro"/>
</dbReference>
<dbReference type="GO" id="GO:0035267">
    <property type="term" value="C:NuA4 histone acetyltransferase complex"/>
    <property type="evidence" value="ECO:0007669"/>
    <property type="project" value="InterPro"/>
</dbReference>
<keyword evidence="10" id="KW-1185">Reference proteome</keyword>
<evidence type="ECO:0000256" key="3">
    <source>
        <dbReference type="ARBA" id="ARBA00023015"/>
    </source>
</evidence>
<evidence type="ECO:0000256" key="5">
    <source>
        <dbReference type="ARBA" id="ARBA00023242"/>
    </source>
</evidence>
<dbReference type="Pfam" id="PF05499">
    <property type="entry name" value="DMAP1"/>
    <property type="match status" value="1"/>
</dbReference>
<keyword evidence="5" id="KW-0539">Nucleus</keyword>
<dbReference type="PANTHER" id="PTHR12855">
    <property type="entry name" value="DNA METHYLTRANSFERASE 1-ASSOCIATED PROTEIN 1 FAMILY MEMBER"/>
    <property type="match status" value="1"/>
</dbReference>
<dbReference type="SMART" id="SM00717">
    <property type="entry name" value="SANT"/>
    <property type="match status" value="1"/>
</dbReference>
<keyword evidence="3" id="KW-0805">Transcription regulation</keyword>
<comment type="caution">
    <text evidence="9">The sequence shown here is derived from an EMBL/GenBank/DDBJ whole genome shotgun (WGS) entry which is preliminary data.</text>
</comment>
<evidence type="ECO:0000313" key="10">
    <source>
        <dbReference type="Proteomes" id="UP000494206"/>
    </source>
</evidence>
<evidence type="ECO:0000256" key="6">
    <source>
        <dbReference type="ARBA" id="ARBA00067416"/>
    </source>
</evidence>
<name>A0A8S1F8M4_9PELO</name>
<evidence type="ECO:0000256" key="1">
    <source>
        <dbReference type="ARBA" id="ARBA00004123"/>
    </source>
</evidence>
<dbReference type="Pfam" id="PF16282">
    <property type="entry name" value="SANT_DAMP1_like"/>
    <property type="match status" value="1"/>
</dbReference>
<dbReference type="EMBL" id="CADEPM010000007">
    <property type="protein sequence ID" value="CAB3408237.1"/>
    <property type="molecule type" value="Genomic_DNA"/>
</dbReference>
<dbReference type="GO" id="GO:0000812">
    <property type="term" value="C:Swr1 complex"/>
    <property type="evidence" value="ECO:0007669"/>
    <property type="project" value="TreeGrafter"/>
</dbReference>
<evidence type="ECO:0000259" key="8">
    <source>
        <dbReference type="SMART" id="SM00717"/>
    </source>
</evidence>
<keyword evidence="4" id="KW-0804">Transcription</keyword>
<dbReference type="FunFam" id="1.10.10.60:FF:000087">
    <property type="entry name" value="DNA methyltransferase 1-associated protein 1"/>
    <property type="match status" value="1"/>
</dbReference>
<keyword evidence="7" id="KW-0175">Coiled coil</keyword>
<dbReference type="GO" id="GO:0006338">
    <property type="term" value="P:chromatin remodeling"/>
    <property type="evidence" value="ECO:0007669"/>
    <property type="project" value="InterPro"/>
</dbReference>
<organism evidence="9 10">
    <name type="scientific">Caenorhabditis bovis</name>
    <dbReference type="NCBI Taxonomy" id="2654633"/>
    <lineage>
        <taxon>Eukaryota</taxon>
        <taxon>Metazoa</taxon>
        <taxon>Ecdysozoa</taxon>
        <taxon>Nematoda</taxon>
        <taxon>Chromadorea</taxon>
        <taxon>Rhabditida</taxon>
        <taxon>Rhabditina</taxon>
        <taxon>Rhabditomorpha</taxon>
        <taxon>Rhabditoidea</taxon>
        <taxon>Rhabditidae</taxon>
        <taxon>Peloderinae</taxon>
        <taxon>Caenorhabditis</taxon>
    </lineage>
</organism>
<reference evidence="9 10" key="1">
    <citation type="submission" date="2020-04" db="EMBL/GenBank/DDBJ databases">
        <authorList>
            <person name="Laetsch R D."/>
            <person name="Stevens L."/>
            <person name="Kumar S."/>
            <person name="Blaxter L. M."/>
        </authorList>
    </citation>
    <scope>NUCLEOTIDE SEQUENCE [LARGE SCALE GENOMIC DNA]</scope>
</reference>
<comment type="subcellular location">
    <subcellularLocation>
        <location evidence="1">Nucleus</location>
    </subcellularLocation>
</comment>
<dbReference type="OrthoDB" id="19740at2759"/>
<dbReference type="GO" id="GO:0000122">
    <property type="term" value="P:negative regulation of transcription by RNA polymerase II"/>
    <property type="evidence" value="ECO:0007669"/>
    <property type="project" value="TreeGrafter"/>
</dbReference>
<gene>
    <name evidence="9" type="ORF">CBOVIS_LOCUS10039</name>
</gene>
<dbReference type="Gene3D" id="1.10.10.60">
    <property type="entry name" value="Homeodomain-like"/>
    <property type="match status" value="1"/>
</dbReference>
<dbReference type="PANTHER" id="PTHR12855:SF10">
    <property type="entry name" value="DNA METHYLTRANSFERASE 1-ASSOCIATED PROTEIN 1"/>
    <property type="match status" value="1"/>
</dbReference>
<feature type="domain" description="Myb-like" evidence="8">
    <location>
        <begin position="164"/>
        <end position="218"/>
    </location>
</feature>
<dbReference type="GO" id="GO:0003714">
    <property type="term" value="F:transcription corepressor activity"/>
    <property type="evidence" value="ECO:0007669"/>
    <property type="project" value="TreeGrafter"/>
</dbReference>
<accession>A0A8S1F8M4</accession>
<feature type="coiled-coil region" evidence="7">
    <location>
        <begin position="238"/>
        <end position="285"/>
    </location>
</feature>
<keyword evidence="2" id="KW-0156">Chromatin regulator</keyword>
<protein>
    <recommendedName>
        <fullName evidence="6">DNA methyltransferase 1-associated protein 1</fullName>
    </recommendedName>
</protein>
<evidence type="ECO:0000256" key="4">
    <source>
        <dbReference type="ARBA" id="ARBA00023163"/>
    </source>
</evidence>
<dbReference type="InterPro" id="IPR001005">
    <property type="entry name" value="SANT/Myb"/>
</dbReference>
<dbReference type="InterPro" id="IPR032563">
    <property type="entry name" value="DAMP1_SANT-like"/>
</dbReference>
<evidence type="ECO:0000256" key="2">
    <source>
        <dbReference type="ARBA" id="ARBA00022853"/>
    </source>
</evidence>
<dbReference type="InterPro" id="IPR027109">
    <property type="entry name" value="Swc4/Dmap1"/>
</dbReference>
<evidence type="ECO:0000313" key="9">
    <source>
        <dbReference type="EMBL" id="CAB3408237.1"/>
    </source>
</evidence>